<proteinExistence type="predicted"/>
<evidence type="ECO:0000313" key="1">
    <source>
        <dbReference type="EMBL" id="KAL0978299.1"/>
    </source>
</evidence>
<comment type="caution">
    <text evidence="1">The sequence shown here is derived from an EMBL/GenBank/DDBJ whole genome shotgun (WGS) entry which is preliminary data.</text>
</comment>
<keyword evidence="2" id="KW-1185">Reference proteome</keyword>
<accession>A0ABD0WN44</accession>
<dbReference type="Proteomes" id="UP001557470">
    <property type="component" value="Unassembled WGS sequence"/>
</dbReference>
<organism evidence="1 2">
    <name type="scientific">Umbra pygmaea</name>
    <name type="common">Eastern mudminnow</name>
    <dbReference type="NCBI Taxonomy" id="75934"/>
    <lineage>
        <taxon>Eukaryota</taxon>
        <taxon>Metazoa</taxon>
        <taxon>Chordata</taxon>
        <taxon>Craniata</taxon>
        <taxon>Vertebrata</taxon>
        <taxon>Euteleostomi</taxon>
        <taxon>Actinopterygii</taxon>
        <taxon>Neopterygii</taxon>
        <taxon>Teleostei</taxon>
        <taxon>Protacanthopterygii</taxon>
        <taxon>Esociformes</taxon>
        <taxon>Umbridae</taxon>
        <taxon>Umbra</taxon>
    </lineage>
</organism>
<protein>
    <submittedName>
        <fullName evidence="1">Uncharacterized protein</fullName>
    </submittedName>
</protein>
<name>A0ABD0WN44_UMBPY</name>
<reference evidence="1 2" key="1">
    <citation type="submission" date="2024-06" db="EMBL/GenBank/DDBJ databases">
        <authorList>
            <person name="Pan Q."/>
            <person name="Wen M."/>
            <person name="Jouanno E."/>
            <person name="Zahm M."/>
            <person name="Klopp C."/>
            <person name="Cabau C."/>
            <person name="Louis A."/>
            <person name="Berthelot C."/>
            <person name="Parey E."/>
            <person name="Roest Crollius H."/>
            <person name="Montfort J."/>
            <person name="Robinson-Rechavi M."/>
            <person name="Bouchez O."/>
            <person name="Lampietro C."/>
            <person name="Lopez Roques C."/>
            <person name="Donnadieu C."/>
            <person name="Postlethwait J."/>
            <person name="Bobe J."/>
            <person name="Verreycken H."/>
            <person name="Guiguen Y."/>
        </authorList>
    </citation>
    <scope>NUCLEOTIDE SEQUENCE [LARGE SCALE GENOMIC DNA]</scope>
    <source>
        <strain evidence="1">Up_M1</strain>
        <tissue evidence="1">Testis</tissue>
    </source>
</reference>
<gene>
    <name evidence="1" type="ORF">UPYG_G00168590</name>
</gene>
<evidence type="ECO:0000313" key="2">
    <source>
        <dbReference type="Proteomes" id="UP001557470"/>
    </source>
</evidence>
<dbReference type="AlphaFoldDB" id="A0ABD0WN44"/>
<dbReference type="EMBL" id="JAGEUA010000005">
    <property type="protein sequence ID" value="KAL0978299.1"/>
    <property type="molecule type" value="Genomic_DNA"/>
</dbReference>
<sequence length="75" mass="8641">MGQWIVRTGGRYISVDAKTKSWILQNCGKEEEKHEWRKPSLVPPTDKHNYAHSLWLVLSLAVPAERTRRPMPTGT</sequence>